<organism evidence="3 4">
    <name type="scientific">Nocardiopsis lambiniae</name>
    <dbReference type="NCBI Taxonomy" id="3075539"/>
    <lineage>
        <taxon>Bacteria</taxon>
        <taxon>Bacillati</taxon>
        <taxon>Actinomycetota</taxon>
        <taxon>Actinomycetes</taxon>
        <taxon>Streptosporangiales</taxon>
        <taxon>Nocardiopsidaceae</taxon>
        <taxon>Nocardiopsis</taxon>
    </lineage>
</organism>
<name>A0ABU2MHN3_9ACTN</name>
<evidence type="ECO:0000313" key="3">
    <source>
        <dbReference type="EMBL" id="MDT0332079.1"/>
    </source>
</evidence>
<accession>A0ABU2MHN3</accession>
<feature type="compositionally biased region" description="Low complexity" evidence="1">
    <location>
        <begin position="374"/>
        <end position="398"/>
    </location>
</feature>
<feature type="transmembrane region" description="Helical" evidence="2">
    <location>
        <begin position="24"/>
        <end position="44"/>
    </location>
</feature>
<dbReference type="RefSeq" id="WP_311514515.1">
    <property type="nucleotide sequence ID" value="NZ_JAVREP010000035.1"/>
</dbReference>
<evidence type="ECO:0000256" key="2">
    <source>
        <dbReference type="SAM" id="Phobius"/>
    </source>
</evidence>
<sequence>MQDSVSSPATSPVRPPLDVRQTCVLMFVAAPVYGLLGYLTWSLFAADVPEGVVGDLWILLALTILAGAASAALAVPVRRGDHTLWRVSQAIALCALGVALFALYISSKLAVTPLLVGALLAAVTAIMINIALWSTEVRRWCVGAPKTSTAPRPATVPVRTTAPAVEPGSSTAEVTSAAWSSGPESDTPVGPASSVKEAVSGTSADVSESSAEVTSAAWSGAPDADAPVPFVPDPKDEGTTGFVWNVDPVEDVAPSTVAGPPATEEKPEEAGFVWNMDPVEGIDASSGTEPDDAVLAAAVVAEPTESSERDATGGSEAAASPVGIATGDAAEENATSEATVIIDEPVTSGADGATETDTFVEKPSAADNATDLTGAPGPAEEPAPVEAPSAHAAGSAGEAADESRTTGTDASAEEPSENEAASADAAEDVTGGSTGPAVADERPEDGAPGTAEAADESRTTGIDGAAKAAAPAEGGASPEASRTADVAPEAGAKEGAESVGDEVASAVADAPTGPDASVEEAGAAKATAPATAGDVDEGSATSGAATPEPASDSDGSDGPAGSEAEPSARKK</sequence>
<protein>
    <submittedName>
        <fullName evidence="3">Uncharacterized protein</fullName>
    </submittedName>
</protein>
<evidence type="ECO:0000313" key="4">
    <source>
        <dbReference type="Proteomes" id="UP001183390"/>
    </source>
</evidence>
<feature type="compositionally biased region" description="Low complexity" evidence="1">
    <location>
        <begin position="547"/>
        <end position="564"/>
    </location>
</feature>
<feature type="compositionally biased region" description="Low complexity" evidence="1">
    <location>
        <begin position="465"/>
        <end position="481"/>
    </location>
</feature>
<feature type="transmembrane region" description="Helical" evidence="2">
    <location>
        <begin position="111"/>
        <end position="132"/>
    </location>
</feature>
<keyword evidence="2" id="KW-0812">Transmembrane</keyword>
<gene>
    <name evidence="3" type="ORF">RM479_27025</name>
</gene>
<proteinExistence type="predicted"/>
<feature type="region of interest" description="Disordered" evidence="1">
    <location>
        <begin position="147"/>
        <end position="208"/>
    </location>
</feature>
<keyword evidence="2" id="KW-1133">Transmembrane helix</keyword>
<reference evidence="4" key="1">
    <citation type="submission" date="2023-07" db="EMBL/GenBank/DDBJ databases">
        <title>30 novel species of actinomycetes from the DSMZ collection.</title>
        <authorList>
            <person name="Nouioui I."/>
        </authorList>
    </citation>
    <scope>NUCLEOTIDE SEQUENCE [LARGE SCALE GENOMIC DNA]</scope>
    <source>
        <strain evidence="4">DSM 44743</strain>
    </source>
</reference>
<keyword evidence="4" id="KW-1185">Reference proteome</keyword>
<dbReference type="EMBL" id="JAVREP010000035">
    <property type="protein sequence ID" value="MDT0332079.1"/>
    <property type="molecule type" value="Genomic_DNA"/>
</dbReference>
<feature type="transmembrane region" description="Helical" evidence="2">
    <location>
        <begin position="56"/>
        <end position="75"/>
    </location>
</feature>
<feature type="compositionally biased region" description="Low complexity" evidence="1">
    <location>
        <begin position="515"/>
        <end position="533"/>
    </location>
</feature>
<dbReference type="Proteomes" id="UP001183390">
    <property type="component" value="Unassembled WGS sequence"/>
</dbReference>
<feature type="region of interest" description="Disordered" evidence="1">
    <location>
        <begin position="301"/>
        <end position="571"/>
    </location>
</feature>
<keyword evidence="2" id="KW-0472">Membrane</keyword>
<comment type="caution">
    <text evidence="3">The sequence shown here is derived from an EMBL/GenBank/DDBJ whole genome shotgun (WGS) entry which is preliminary data.</text>
</comment>
<evidence type="ECO:0000256" key="1">
    <source>
        <dbReference type="SAM" id="MobiDB-lite"/>
    </source>
</evidence>
<feature type="transmembrane region" description="Helical" evidence="2">
    <location>
        <begin position="87"/>
        <end position="105"/>
    </location>
</feature>
<feature type="compositionally biased region" description="Polar residues" evidence="1">
    <location>
        <begin position="168"/>
        <end position="184"/>
    </location>
</feature>